<sequence>MSNQQSAVALQQEEKNITTSVLAKVNSFQQSGELRIPKDYSPENALKSAMLILQETKDRNSNPVLQSCSKESIANALLKMVVWGLSPLKKQGDFIAYGQTLEFTPEYTGNLVLAKRYGGLVSHNQRAIFKGDEFEFETDLEFPYRTRILKHKQSLENIGGEVVGAYFAYELADGTKDVEIMNITQIRLAWGQGGSKGNSVAHKNFTDQMAIKTVINRGCKLLIRGSDDSILFDKDDDKPFDETASKVQTEIKKNANKQALSFEDAEVVETKELNPASVKATVPPVQPAVDIPAPSAIQPNSNPSDDQVEMSF</sequence>
<dbReference type="Proteomes" id="UP000192980">
    <property type="component" value="Unassembled WGS sequence"/>
</dbReference>
<accession>A0A1X7JTY0</accession>
<dbReference type="OrthoDB" id="1045432at2"/>
<organism evidence="2 3">
    <name type="scientific">Sphingobacterium psychroaquaticum</name>
    <dbReference type="NCBI Taxonomy" id="561061"/>
    <lineage>
        <taxon>Bacteria</taxon>
        <taxon>Pseudomonadati</taxon>
        <taxon>Bacteroidota</taxon>
        <taxon>Sphingobacteriia</taxon>
        <taxon>Sphingobacteriales</taxon>
        <taxon>Sphingobacteriaceae</taxon>
        <taxon>Sphingobacterium</taxon>
    </lineage>
</organism>
<dbReference type="GO" id="GO:0003677">
    <property type="term" value="F:DNA binding"/>
    <property type="evidence" value="ECO:0007669"/>
    <property type="project" value="InterPro"/>
</dbReference>
<dbReference type="AlphaFoldDB" id="A0A1X7JTY0"/>
<gene>
    <name evidence="2" type="ORF">SAMN05660862_2219</name>
</gene>
<dbReference type="GO" id="GO:0006259">
    <property type="term" value="P:DNA metabolic process"/>
    <property type="evidence" value="ECO:0007669"/>
    <property type="project" value="InterPro"/>
</dbReference>
<name>A0A1X7JTY0_9SPHI</name>
<evidence type="ECO:0000313" key="2">
    <source>
        <dbReference type="EMBL" id="SMG31824.1"/>
    </source>
</evidence>
<reference evidence="2 3" key="1">
    <citation type="submission" date="2017-04" db="EMBL/GenBank/DDBJ databases">
        <authorList>
            <person name="Afonso C.L."/>
            <person name="Miller P.J."/>
            <person name="Scott M.A."/>
            <person name="Spackman E."/>
            <person name="Goraichik I."/>
            <person name="Dimitrov K.M."/>
            <person name="Suarez D.L."/>
            <person name="Swayne D.E."/>
        </authorList>
    </citation>
    <scope>NUCLEOTIDE SEQUENCE [LARGE SCALE GENOMIC DNA]</scope>
    <source>
        <strain evidence="2 3">DSM 22418</strain>
    </source>
</reference>
<dbReference type="RefSeq" id="WP_085472939.1">
    <property type="nucleotide sequence ID" value="NZ_FXAU01000003.1"/>
</dbReference>
<evidence type="ECO:0000313" key="3">
    <source>
        <dbReference type="Proteomes" id="UP000192980"/>
    </source>
</evidence>
<evidence type="ECO:0000256" key="1">
    <source>
        <dbReference type="SAM" id="MobiDB-lite"/>
    </source>
</evidence>
<keyword evidence="3" id="KW-1185">Reference proteome</keyword>
<dbReference type="Pfam" id="PF03837">
    <property type="entry name" value="RecT"/>
    <property type="match status" value="1"/>
</dbReference>
<dbReference type="STRING" id="561061.SAMN05660862_2219"/>
<dbReference type="InterPro" id="IPR018330">
    <property type="entry name" value="RecT_fam"/>
</dbReference>
<dbReference type="EMBL" id="FXAU01000003">
    <property type="protein sequence ID" value="SMG31824.1"/>
    <property type="molecule type" value="Genomic_DNA"/>
</dbReference>
<protein>
    <submittedName>
        <fullName evidence="2">Recombination protein RecT</fullName>
    </submittedName>
</protein>
<proteinExistence type="predicted"/>
<feature type="region of interest" description="Disordered" evidence="1">
    <location>
        <begin position="278"/>
        <end position="312"/>
    </location>
</feature>